<evidence type="ECO:0000256" key="3">
    <source>
        <dbReference type="ARBA" id="ARBA00008750"/>
    </source>
</evidence>
<evidence type="ECO:0000256" key="10">
    <source>
        <dbReference type="ARBA" id="ARBA00023235"/>
    </source>
</evidence>
<dbReference type="InterPro" id="IPR001753">
    <property type="entry name" value="Enoyl-CoA_hydra/iso"/>
</dbReference>
<dbReference type="Pfam" id="PF02737">
    <property type="entry name" value="3HCDH_N"/>
    <property type="match status" value="1"/>
</dbReference>
<keyword evidence="5" id="KW-0276">Fatty acid metabolism</keyword>
<comment type="similarity">
    <text evidence="2">In the central section; belongs to the 3-hydroxyacyl-CoA dehydrogenase family.</text>
</comment>
<dbReference type="InterPro" id="IPR050136">
    <property type="entry name" value="FA_oxidation_alpha_subunit"/>
</dbReference>
<evidence type="ECO:0000256" key="11">
    <source>
        <dbReference type="ARBA" id="ARBA00023239"/>
    </source>
</evidence>
<dbReference type="InterPro" id="IPR006176">
    <property type="entry name" value="3-OHacyl-CoA_DH_NAD-bd"/>
</dbReference>
<dbReference type="InterPro" id="IPR006108">
    <property type="entry name" value="3HC_DH_C"/>
</dbReference>
<evidence type="ECO:0000256" key="6">
    <source>
        <dbReference type="ARBA" id="ARBA00022963"/>
    </source>
</evidence>
<evidence type="ECO:0000256" key="12">
    <source>
        <dbReference type="ARBA" id="ARBA00023268"/>
    </source>
</evidence>
<dbReference type="PANTHER" id="PTHR43612:SF3">
    <property type="entry name" value="TRIFUNCTIONAL ENZYME SUBUNIT ALPHA, MITOCHONDRIAL"/>
    <property type="match status" value="1"/>
</dbReference>
<dbReference type="PANTHER" id="PTHR43612">
    <property type="entry name" value="TRIFUNCTIONAL ENZYME SUBUNIT ALPHA"/>
    <property type="match status" value="1"/>
</dbReference>
<organism evidence="16 17">
    <name type="scientific">Vibrio stylophorae</name>
    <dbReference type="NCBI Taxonomy" id="659351"/>
    <lineage>
        <taxon>Bacteria</taxon>
        <taxon>Pseudomonadati</taxon>
        <taxon>Pseudomonadota</taxon>
        <taxon>Gammaproteobacteria</taxon>
        <taxon>Vibrionales</taxon>
        <taxon>Vibrionaceae</taxon>
        <taxon>Vibrio</taxon>
    </lineage>
</organism>
<dbReference type="InterPro" id="IPR036291">
    <property type="entry name" value="NAD(P)-bd_dom_sf"/>
</dbReference>
<evidence type="ECO:0000256" key="5">
    <source>
        <dbReference type="ARBA" id="ARBA00022832"/>
    </source>
</evidence>
<keyword evidence="9" id="KW-0443">Lipid metabolism</keyword>
<evidence type="ECO:0000256" key="4">
    <source>
        <dbReference type="ARBA" id="ARBA00012076"/>
    </source>
</evidence>
<evidence type="ECO:0000259" key="15">
    <source>
        <dbReference type="Pfam" id="PF02737"/>
    </source>
</evidence>
<dbReference type="NCBIfam" id="NF008727">
    <property type="entry name" value="PRK11730.1"/>
    <property type="match status" value="1"/>
</dbReference>
<gene>
    <name evidence="16" type="primary">fadB</name>
    <name evidence="16" type="ORF">VST7929_02700</name>
</gene>
<reference evidence="16" key="1">
    <citation type="submission" date="2021-11" db="EMBL/GenBank/DDBJ databases">
        <authorList>
            <person name="Rodrigo-Torres L."/>
            <person name="Arahal R. D."/>
            <person name="Lucena T."/>
        </authorList>
    </citation>
    <scope>NUCLEOTIDE SEQUENCE</scope>
    <source>
        <strain evidence="16">CECT 7929</strain>
    </source>
</reference>
<feature type="domain" description="3-hydroxyacyl-CoA dehydrogenase NAD binding" evidence="15">
    <location>
        <begin position="315"/>
        <end position="493"/>
    </location>
</feature>
<dbReference type="EC" id="4.2.1.17" evidence="4"/>
<dbReference type="Gene3D" id="3.40.50.720">
    <property type="entry name" value="NAD(P)-binding Rossmann-like Domain"/>
    <property type="match status" value="1"/>
</dbReference>
<accession>A0ABM8ZWN5</accession>
<dbReference type="CDD" id="cd06558">
    <property type="entry name" value="crotonase-like"/>
    <property type="match status" value="1"/>
</dbReference>
<dbReference type="SUPFAM" id="SSF52096">
    <property type="entry name" value="ClpP/crotonase"/>
    <property type="match status" value="1"/>
</dbReference>
<dbReference type="RefSeq" id="WP_237467771.1">
    <property type="nucleotide sequence ID" value="NZ_CAKLDI010000001.1"/>
</dbReference>
<evidence type="ECO:0000256" key="9">
    <source>
        <dbReference type="ARBA" id="ARBA00023098"/>
    </source>
</evidence>
<dbReference type="InterPro" id="IPR029045">
    <property type="entry name" value="ClpP/crotonase-like_dom_sf"/>
</dbReference>
<keyword evidence="6" id="KW-0442">Lipid degradation</keyword>
<comment type="catalytic activity">
    <reaction evidence="13">
        <text>a (3S)-3-hydroxyacyl-CoA + NAD(+) = a 3-oxoacyl-CoA + NADH + H(+)</text>
        <dbReference type="Rhea" id="RHEA:22432"/>
        <dbReference type="ChEBI" id="CHEBI:15378"/>
        <dbReference type="ChEBI" id="CHEBI:57318"/>
        <dbReference type="ChEBI" id="CHEBI:57540"/>
        <dbReference type="ChEBI" id="CHEBI:57945"/>
        <dbReference type="ChEBI" id="CHEBI:90726"/>
        <dbReference type="EC" id="1.1.1.35"/>
    </reaction>
</comment>
<evidence type="ECO:0000259" key="14">
    <source>
        <dbReference type="Pfam" id="PF00725"/>
    </source>
</evidence>
<name>A0ABM8ZWN5_9VIBR</name>
<dbReference type="PROSITE" id="PS00067">
    <property type="entry name" value="3HCDH"/>
    <property type="match status" value="1"/>
</dbReference>
<comment type="caution">
    <text evidence="16">The sequence shown here is derived from an EMBL/GenBank/DDBJ whole genome shotgun (WGS) entry which is preliminary data.</text>
</comment>
<evidence type="ECO:0000256" key="8">
    <source>
        <dbReference type="ARBA" id="ARBA00023027"/>
    </source>
</evidence>
<sequence>MGYISETIVVREHEDAIAELCFCAPSHVNVLSLDTLGYLEQAVDYLQAQPHLKALILTSDKPSFIVGANIHEFLNLFSGPSEHLKLWLNRANHVFNNLSALPFPTIVAIDGHALGGGCELALACDFRIATPRANIGLPETKLGIIPGFGGTVRLPRVIGLDSAMALITQGKTLRATQALEQGLIDAIVAPEQLFSSACKLAHSAMTLDLDWQQRRTEKAAPLPLSQVELTLSEQCAKSITLQQSGGHYPAPMAAIQSLIQGAPCNADEALAIETQIFAHLVDSDSTRALVGLFLADQVIKQQAKQYGKTEAPERVGVLGAGIMGGGISYQAALTGSHVVMKDIAQPALDHGMNEASKRLTQLSQRGRINAQQLSDTLTRIQPTLSEQPLADRQLVIEAVVENAEVKAKVLSQLEQQVDAHTILASNTSTIAIDQLAQSLQRPENFCGMHFFNPVHRMPLVEVIRGRQTSDKAIAQVVALAQKMKKTAIVVGDCPGFFVNRVLFPYFLAFDLLLAQGEPLEKIDRMMSQSFGWPMGPGLLLDVIGLDTAHHAMQVMAAGYPERMQGRENNFISQLHQAQCWGQKNEQGFYRYHLDKRGRRQQQINPQFQQWFGAPQDQLSTQQVMLRMMAPLLNEVVRCLAEGIIDSPEAADMALVYGLGFPPFRGGPCRYLDSIGIAHYLEQIAPLEAISPLYQAPQKLHEMAAQQTGFYPLTQEVAYA</sequence>
<dbReference type="SUPFAM" id="SSF48179">
    <property type="entry name" value="6-phosphogluconate dehydrogenase C-terminal domain-like"/>
    <property type="match status" value="2"/>
</dbReference>
<dbReference type="EMBL" id="CAKLDI010000001">
    <property type="protein sequence ID" value="CAH0534744.1"/>
    <property type="molecule type" value="Genomic_DNA"/>
</dbReference>
<dbReference type="InterPro" id="IPR008927">
    <property type="entry name" value="6-PGluconate_DH-like_C_sf"/>
</dbReference>
<dbReference type="NCBIfam" id="TIGR02437">
    <property type="entry name" value="FadB"/>
    <property type="match status" value="1"/>
</dbReference>
<keyword evidence="12" id="KW-0511">Multifunctional enzyme</keyword>
<keyword evidence="11" id="KW-0456">Lyase</keyword>
<evidence type="ECO:0000256" key="13">
    <source>
        <dbReference type="ARBA" id="ARBA00049556"/>
    </source>
</evidence>
<keyword evidence="8" id="KW-0520">NAD</keyword>
<comment type="pathway">
    <text evidence="1">Lipid metabolism; fatty acid beta-oxidation.</text>
</comment>
<dbReference type="Proteomes" id="UP000838672">
    <property type="component" value="Unassembled WGS sequence"/>
</dbReference>
<dbReference type="SUPFAM" id="SSF51735">
    <property type="entry name" value="NAD(P)-binding Rossmann-fold domains"/>
    <property type="match status" value="1"/>
</dbReference>
<dbReference type="InterPro" id="IPR012799">
    <property type="entry name" value="FadB"/>
</dbReference>
<evidence type="ECO:0000313" key="17">
    <source>
        <dbReference type="Proteomes" id="UP000838672"/>
    </source>
</evidence>
<evidence type="ECO:0000256" key="2">
    <source>
        <dbReference type="ARBA" id="ARBA00007005"/>
    </source>
</evidence>
<dbReference type="Gene3D" id="1.10.1040.50">
    <property type="match status" value="1"/>
</dbReference>
<dbReference type="InterPro" id="IPR006180">
    <property type="entry name" value="3-OHacyl-CoA_DH_CS"/>
</dbReference>
<dbReference type="Pfam" id="PF00725">
    <property type="entry name" value="3HCDH"/>
    <property type="match status" value="1"/>
</dbReference>
<feature type="domain" description="3-hydroxyacyl-CoA dehydrogenase C-terminal" evidence="14">
    <location>
        <begin position="495"/>
        <end position="591"/>
    </location>
</feature>
<protein>
    <recommendedName>
        <fullName evidence="4">enoyl-CoA hydratase</fullName>
        <ecNumber evidence="4">4.2.1.17</ecNumber>
    </recommendedName>
</protein>
<evidence type="ECO:0000313" key="16">
    <source>
        <dbReference type="EMBL" id="CAH0534744.1"/>
    </source>
</evidence>
<dbReference type="Gene3D" id="3.90.226.10">
    <property type="entry name" value="2-enoyl-CoA Hydratase, Chain A, domain 1"/>
    <property type="match status" value="1"/>
</dbReference>
<dbReference type="Pfam" id="PF00378">
    <property type="entry name" value="ECH_1"/>
    <property type="match status" value="1"/>
</dbReference>
<comment type="similarity">
    <text evidence="3">In the N-terminal section; belongs to the enoyl-CoA hydratase/isomerase family.</text>
</comment>
<proteinExistence type="inferred from homology"/>
<keyword evidence="7" id="KW-0560">Oxidoreductase</keyword>
<keyword evidence="17" id="KW-1185">Reference proteome</keyword>
<keyword evidence="10" id="KW-0413">Isomerase</keyword>
<evidence type="ECO:0000256" key="1">
    <source>
        <dbReference type="ARBA" id="ARBA00005005"/>
    </source>
</evidence>
<evidence type="ECO:0000256" key="7">
    <source>
        <dbReference type="ARBA" id="ARBA00023002"/>
    </source>
</evidence>